<dbReference type="Gene3D" id="2.40.50.140">
    <property type="entry name" value="Nucleic acid-binding proteins"/>
    <property type="match status" value="1"/>
</dbReference>
<dbReference type="InterPro" id="IPR030842">
    <property type="entry name" value="TF_NusA_bacterial"/>
</dbReference>
<dbReference type="InterPro" id="IPR012340">
    <property type="entry name" value="NA-bd_OB-fold"/>
</dbReference>
<dbReference type="InterPro" id="IPR058582">
    <property type="entry name" value="KH_NusA_2nd"/>
</dbReference>
<name>A0A7V0MZR0_UNCAE</name>
<keyword evidence="3 7" id="KW-0889">Transcription antitermination</keyword>
<evidence type="ECO:0000256" key="5">
    <source>
        <dbReference type="ARBA" id="ARBA00023015"/>
    </source>
</evidence>
<dbReference type="Gene3D" id="1.10.150.20">
    <property type="entry name" value="5' to 3' exonuclease, C-terminal subdomain"/>
    <property type="match status" value="1"/>
</dbReference>
<proteinExistence type="inferred from homology"/>
<dbReference type="PROSITE" id="PS50126">
    <property type="entry name" value="S1"/>
    <property type="match status" value="1"/>
</dbReference>
<evidence type="ECO:0000256" key="7">
    <source>
        <dbReference type="HAMAP-Rule" id="MF_00945"/>
    </source>
</evidence>
<dbReference type="SUPFAM" id="SSF54814">
    <property type="entry name" value="Prokaryotic type KH domain (KH-domain type II)"/>
    <property type="match status" value="2"/>
</dbReference>
<dbReference type="InterPro" id="IPR003029">
    <property type="entry name" value="S1_domain"/>
</dbReference>
<dbReference type="CDD" id="cd22529">
    <property type="entry name" value="KH-II_NusA_rpt2"/>
    <property type="match status" value="1"/>
</dbReference>
<dbReference type="InterPro" id="IPR015946">
    <property type="entry name" value="KH_dom-like_a/b"/>
</dbReference>
<dbReference type="SMART" id="SM00278">
    <property type="entry name" value="HhH1"/>
    <property type="match status" value="2"/>
</dbReference>
<dbReference type="SMART" id="SM00322">
    <property type="entry name" value="KH"/>
    <property type="match status" value="1"/>
</dbReference>
<comment type="subunit">
    <text evidence="7">Monomer. Binds directly to the core enzyme of the DNA-dependent RNA polymerase and to nascent RNA.</text>
</comment>
<dbReference type="InterPro" id="IPR025249">
    <property type="entry name" value="TF_NusA_KH_1st"/>
</dbReference>
<dbReference type="Gene3D" id="3.30.300.20">
    <property type="match status" value="2"/>
</dbReference>
<dbReference type="CDD" id="cd02134">
    <property type="entry name" value="KH-II_NusA_rpt1"/>
    <property type="match status" value="1"/>
</dbReference>
<dbReference type="InterPro" id="IPR004087">
    <property type="entry name" value="KH_dom"/>
</dbReference>
<dbReference type="PANTHER" id="PTHR22648">
    <property type="entry name" value="TRANSCRIPTION TERMINATION FACTOR NUSA"/>
    <property type="match status" value="1"/>
</dbReference>
<dbReference type="GO" id="GO:0005829">
    <property type="term" value="C:cytosol"/>
    <property type="evidence" value="ECO:0007669"/>
    <property type="project" value="TreeGrafter"/>
</dbReference>
<dbReference type="PANTHER" id="PTHR22648:SF0">
    <property type="entry name" value="TRANSCRIPTION TERMINATION_ANTITERMINATION PROTEIN NUSA"/>
    <property type="match status" value="1"/>
</dbReference>
<dbReference type="GO" id="GO:0003677">
    <property type="term" value="F:DNA binding"/>
    <property type="evidence" value="ECO:0007669"/>
    <property type="project" value="InterPro"/>
</dbReference>
<keyword evidence="1 7" id="KW-0806">Transcription termination</keyword>
<dbReference type="Pfam" id="PF08529">
    <property type="entry name" value="NusA_N"/>
    <property type="match status" value="1"/>
</dbReference>
<keyword evidence="6 7" id="KW-0804">Transcription</keyword>
<dbReference type="GO" id="GO:0006281">
    <property type="term" value="P:DNA repair"/>
    <property type="evidence" value="ECO:0007669"/>
    <property type="project" value="InterPro"/>
</dbReference>
<dbReference type="Proteomes" id="UP000885660">
    <property type="component" value="Unassembled WGS sequence"/>
</dbReference>
<dbReference type="Pfam" id="PF13184">
    <property type="entry name" value="KH_NusA_1st"/>
    <property type="match status" value="1"/>
</dbReference>
<evidence type="ECO:0000313" key="9">
    <source>
        <dbReference type="EMBL" id="HDN84188.1"/>
    </source>
</evidence>
<dbReference type="InterPro" id="IPR010213">
    <property type="entry name" value="TF_NusA"/>
</dbReference>
<dbReference type="InterPro" id="IPR003583">
    <property type="entry name" value="Hlx-hairpin-Hlx_DNA-bd_motif"/>
</dbReference>
<protein>
    <recommendedName>
        <fullName evidence="7">Transcription termination/antitermination protein NusA</fullName>
    </recommendedName>
</protein>
<keyword evidence="4 7" id="KW-0694">RNA-binding</keyword>
<accession>A0A7V0MZR0</accession>
<comment type="caution">
    <text evidence="9">The sequence shown here is derived from an EMBL/GenBank/DDBJ whole genome shotgun (WGS) entry which is preliminary data.</text>
</comment>
<dbReference type="SUPFAM" id="SSF47794">
    <property type="entry name" value="Rad51 N-terminal domain-like"/>
    <property type="match status" value="1"/>
</dbReference>
<dbReference type="InterPro" id="IPR013735">
    <property type="entry name" value="TF_NusA_N"/>
</dbReference>
<keyword evidence="5 7" id="KW-0805">Transcription regulation</keyword>
<evidence type="ECO:0000256" key="4">
    <source>
        <dbReference type="ARBA" id="ARBA00022884"/>
    </source>
</evidence>
<evidence type="ECO:0000256" key="3">
    <source>
        <dbReference type="ARBA" id="ARBA00022814"/>
    </source>
</evidence>
<keyword evidence="2 7" id="KW-0963">Cytoplasm</keyword>
<feature type="domain" description="S1 motif" evidence="8">
    <location>
        <begin position="137"/>
        <end position="201"/>
    </location>
</feature>
<dbReference type="HAMAP" id="MF_00945_B">
    <property type="entry name" value="NusA_B"/>
    <property type="match status" value="1"/>
</dbReference>
<dbReference type="SUPFAM" id="SSF50249">
    <property type="entry name" value="Nucleic acid-binding proteins"/>
    <property type="match status" value="1"/>
</dbReference>
<evidence type="ECO:0000256" key="1">
    <source>
        <dbReference type="ARBA" id="ARBA00022472"/>
    </source>
</evidence>
<dbReference type="Pfam" id="PF26594">
    <property type="entry name" value="KH_NusA_2nd"/>
    <property type="match status" value="1"/>
</dbReference>
<dbReference type="PROSITE" id="PS50084">
    <property type="entry name" value="KH_TYPE_1"/>
    <property type="match status" value="1"/>
</dbReference>
<dbReference type="EMBL" id="DRBC01000023">
    <property type="protein sequence ID" value="HDN84188.1"/>
    <property type="molecule type" value="Genomic_DNA"/>
</dbReference>
<evidence type="ECO:0000259" key="8">
    <source>
        <dbReference type="PROSITE" id="PS50126"/>
    </source>
</evidence>
<dbReference type="GO" id="GO:0003723">
    <property type="term" value="F:RNA binding"/>
    <property type="evidence" value="ECO:0007669"/>
    <property type="project" value="UniProtKB-UniRule"/>
</dbReference>
<dbReference type="GO" id="GO:0000166">
    <property type="term" value="F:nucleotide binding"/>
    <property type="evidence" value="ECO:0007669"/>
    <property type="project" value="InterPro"/>
</dbReference>
<dbReference type="SUPFAM" id="SSF69705">
    <property type="entry name" value="Transcription factor NusA, N-terminal domain"/>
    <property type="match status" value="1"/>
</dbReference>
<comment type="function">
    <text evidence="7">Participates in both transcription termination and antitermination.</text>
</comment>
<dbReference type="FunFam" id="3.30.300.20:FF:000002">
    <property type="entry name" value="Transcription termination/antitermination protein NusA"/>
    <property type="match status" value="1"/>
</dbReference>
<reference evidence="9" key="1">
    <citation type="journal article" date="2020" name="mSystems">
        <title>Genome- and Community-Level Interaction Insights into Carbon Utilization and Element Cycling Functions of Hydrothermarchaeota in Hydrothermal Sediment.</title>
        <authorList>
            <person name="Zhou Z."/>
            <person name="Liu Y."/>
            <person name="Xu W."/>
            <person name="Pan J."/>
            <person name="Luo Z.H."/>
            <person name="Li M."/>
        </authorList>
    </citation>
    <scope>NUCLEOTIDE SEQUENCE [LARGE SCALE GENOMIC DNA]</scope>
    <source>
        <strain evidence="9">HyVt-219</strain>
    </source>
</reference>
<dbReference type="InterPro" id="IPR010995">
    <property type="entry name" value="DNA_repair_Rad51/TF_NusA_a-hlx"/>
</dbReference>
<dbReference type="CDD" id="cd04455">
    <property type="entry name" value="S1_NusA"/>
    <property type="match status" value="1"/>
</dbReference>
<sequence>MEGKELISVLESIQRERGISQSTLLEGIREALFSAYKKKYSRPPRDLQVVLDEKKDQLKVFVKKLVVKNVKNPAVEISMEDALKINPDVKINDEVEVEVNPLDFSRIAASTGKYVMMQQIVEREKDKLYEEFKKKEGSLISGTVRYRTDKFILVDLGKLEGIIPERETLPSRGYKQGERVLVYVMRVTREPKGPHIVLSQTHPNFLRRLFEMEVPEIEEGIVKIRQIKREPGKRAKVVVESRDERIDPVGACVGLRGSRIKAILREIGPEKVDIIKYSSDPAEFIKNALKPAEIYQVKVDPDKKEAKVIVKDEQLSLAIGANGENVKLAAKLTGWQIDIRSVGQIERESAFLRSIPGVGEKTLVSLRESGFLTLKDILRGGVNNLARIEGIGPKMAEKIFKRAKELMEK</sequence>
<dbReference type="GO" id="GO:0003700">
    <property type="term" value="F:DNA-binding transcription factor activity"/>
    <property type="evidence" value="ECO:0007669"/>
    <property type="project" value="InterPro"/>
</dbReference>
<organism evidence="9">
    <name type="scientific">Aerophobetes bacterium</name>
    <dbReference type="NCBI Taxonomy" id="2030807"/>
    <lineage>
        <taxon>Bacteria</taxon>
        <taxon>Candidatus Aerophobota</taxon>
    </lineage>
</organism>
<dbReference type="GO" id="GO:0031564">
    <property type="term" value="P:transcription antitermination"/>
    <property type="evidence" value="ECO:0007669"/>
    <property type="project" value="UniProtKB-UniRule"/>
</dbReference>
<dbReference type="InterPro" id="IPR036555">
    <property type="entry name" value="NusA_N_sf"/>
</dbReference>
<dbReference type="SMART" id="SM00316">
    <property type="entry name" value="S1"/>
    <property type="match status" value="1"/>
</dbReference>
<evidence type="ECO:0000256" key="2">
    <source>
        <dbReference type="ARBA" id="ARBA00022490"/>
    </source>
</evidence>
<comment type="similarity">
    <text evidence="7">Belongs to the NusA family.</text>
</comment>
<dbReference type="Gene3D" id="3.30.1480.10">
    <property type="entry name" value="NusA, N-terminal domain"/>
    <property type="match status" value="1"/>
</dbReference>
<dbReference type="NCBIfam" id="TIGR01953">
    <property type="entry name" value="NusA"/>
    <property type="match status" value="1"/>
</dbReference>
<dbReference type="Pfam" id="PF14520">
    <property type="entry name" value="HHH_5"/>
    <property type="match status" value="1"/>
</dbReference>
<gene>
    <name evidence="7 9" type="primary">nusA</name>
    <name evidence="9" type="ORF">ENG47_00340</name>
</gene>
<evidence type="ECO:0000256" key="6">
    <source>
        <dbReference type="ARBA" id="ARBA00023163"/>
    </source>
</evidence>
<comment type="subcellular location">
    <subcellularLocation>
        <location evidence="7">Cytoplasm</location>
    </subcellularLocation>
</comment>
<dbReference type="FunFam" id="3.30.300.20:FF:000005">
    <property type="entry name" value="Transcription termination/antitermination protein NusA"/>
    <property type="match status" value="1"/>
</dbReference>
<dbReference type="GO" id="GO:0006353">
    <property type="term" value="P:DNA-templated transcription termination"/>
    <property type="evidence" value="ECO:0007669"/>
    <property type="project" value="UniProtKB-UniRule"/>
</dbReference>
<dbReference type="InterPro" id="IPR009019">
    <property type="entry name" value="KH_sf_prok-type"/>
</dbReference>
<dbReference type="AlphaFoldDB" id="A0A7V0MZR0"/>